<reference evidence="22" key="1">
    <citation type="submission" date="2025-08" db="UniProtKB">
        <authorList>
            <consortium name="Ensembl"/>
        </authorList>
    </citation>
    <scope>IDENTIFICATION</scope>
</reference>
<keyword evidence="7" id="KW-0677">Repeat</keyword>
<feature type="compositionally biased region" description="Basic and acidic residues" evidence="20">
    <location>
        <begin position="461"/>
        <end position="474"/>
    </location>
</feature>
<evidence type="ECO:0000256" key="14">
    <source>
        <dbReference type="ARBA" id="ARBA00060260"/>
    </source>
</evidence>
<feature type="region of interest" description="Disordered" evidence="20">
    <location>
        <begin position="135"/>
        <end position="155"/>
    </location>
</feature>
<evidence type="ECO:0000256" key="15">
    <source>
        <dbReference type="ARBA" id="ARBA00063963"/>
    </source>
</evidence>
<dbReference type="Ensembl" id="ENSSSCT00030015666.1">
    <property type="protein sequence ID" value="ENSSSCP00030007033.1"/>
    <property type="gene ID" value="ENSSSCG00030011375.1"/>
</dbReference>
<keyword evidence="10 19" id="KW-0378">Hydrolase</keyword>
<evidence type="ECO:0000256" key="9">
    <source>
        <dbReference type="ARBA" id="ARBA00022771"/>
    </source>
</evidence>
<sequence>MAQPGPRGIPWVSENLGSKEADQALRELTTYWVSVDPGPIEPLPVGPGLRPDQDRGISKSGFRTVDVHAARLPGTFAAASEELLLSNLCSAMSPAPAAAQASVSISLFDLSADAPVLQGLRLVSHAPGEVLAQTLRTSCPGSGEKKSPERKPLQCPLDTSEKLCCSTCDQTFQNHQEQREHYKLDWHRFNLKQRLKDKPLLSASEFEQHSSTGDLSSISGSEDSDSASEEDLQIQDEERAEAEKPNRPRGFHPHRVLFQNAQGQFLDAYRCVLGPRQVPPEEPELLLQNLQSGGPRYCVVLMAAAGHFAGAVFQGREVLTHKTFHRYTVRAKRGTAQGLRDARGAAPRSAGANLRRYNEATLYKDVRDLLAGPDWTKALEEAGTIMLRAPRSGRALFFGGREAPLQRGDPRLWDIPLPTRRPTFQELQRVLHKLTTLHVHGEDPRATARLDLPQTRWKTVRERKPIKEETKVPSDDNEGLGQKEEAPKQGSESEGEDGSQVELELVELTLGTLDLREFEVLPKQRKRKRNKRERKRDLEAGAQMTLPQQPPEDEAFSQAAPLGPPQEEAKLPGQPELWDVLLAACRAGDVGLLKPWLAASPVDPRVLSLLSAPLGSGGFTLLHAAAAAGRGSVVHLLLDAGADPTVQDSRNRPPYTVAADKSTRNEFRRFMEKHPDAYDYNKAQVPGPLTAEMEARQATRKREQKAARRHREEQQRKRQEQDKQEQEEQRRFAALSDREKRALAAERRLAAQVGVPTPQIPDPAVGNVRRCWSCGTSLQGLIPFHYLDFSFCSTRCLQEHRRRAGKPSS</sequence>
<dbReference type="PROSITE" id="PS52044">
    <property type="entry name" value="VLRF1"/>
    <property type="match status" value="1"/>
</dbReference>
<comment type="subunit">
    <text evidence="15">Interacts (via VIM motif) with VCP.</text>
</comment>
<evidence type="ECO:0000256" key="20">
    <source>
        <dbReference type="SAM" id="MobiDB-lite"/>
    </source>
</evidence>
<dbReference type="InterPro" id="IPR041175">
    <property type="entry name" value="VLRF1/Vms1"/>
</dbReference>
<dbReference type="GO" id="GO:0016787">
    <property type="term" value="F:hydrolase activity"/>
    <property type="evidence" value="ECO:0007669"/>
    <property type="project" value="UniProtKB-KW"/>
</dbReference>
<evidence type="ECO:0000256" key="3">
    <source>
        <dbReference type="ARBA" id="ARBA00022490"/>
    </source>
</evidence>
<dbReference type="PANTHER" id="PTHR16036:SF2">
    <property type="entry name" value="TRNA ENDONUCLEASE ANKZF1"/>
    <property type="match status" value="1"/>
</dbReference>
<evidence type="ECO:0000256" key="5">
    <source>
        <dbReference type="ARBA" id="ARBA00022722"/>
    </source>
</evidence>
<feature type="compositionally biased region" description="Acidic residues" evidence="20">
    <location>
        <begin position="222"/>
        <end position="240"/>
    </location>
</feature>
<keyword evidence="5 19" id="KW-0540">Nuclease</keyword>
<accession>A0A8D1BZQ2</accession>
<organism evidence="22 23">
    <name type="scientific">Sus scrofa</name>
    <name type="common">Pig</name>
    <dbReference type="NCBI Taxonomy" id="9823"/>
    <lineage>
        <taxon>Eukaryota</taxon>
        <taxon>Metazoa</taxon>
        <taxon>Chordata</taxon>
        <taxon>Craniata</taxon>
        <taxon>Vertebrata</taxon>
        <taxon>Euteleostomi</taxon>
        <taxon>Mammalia</taxon>
        <taxon>Eutheria</taxon>
        <taxon>Laurasiatheria</taxon>
        <taxon>Artiodactyla</taxon>
        <taxon>Suina</taxon>
        <taxon>Suidae</taxon>
        <taxon>Sus</taxon>
    </lineage>
</organism>
<dbReference type="InterPro" id="IPR013087">
    <property type="entry name" value="Znf_C2H2_type"/>
</dbReference>
<dbReference type="InterPro" id="IPR041540">
    <property type="entry name" value="VATC"/>
</dbReference>
<proteinExistence type="inferred from homology"/>
<evidence type="ECO:0000256" key="10">
    <source>
        <dbReference type="ARBA" id="ARBA00022801"/>
    </source>
</evidence>
<dbReference type="FunFam" id="1.25.40.20:FF:000180">
    <property type="entry name" value="Ankyrin repeat and zinc finger domain containing 1"/>
    <property type="match status" value="1"/>
</dbReference>
<comment type="similarity">
    <text evidence="2 19">Belongs to the ANKZF1/VMS1 family.</text>
</comment>
<keyword evidence="8 19" id="KW-0255">Endonuclease</keyword>
<comment type="domain">
    <text evidence="19">The VLRF1 domain mediates binding to the 60S ribosomal subunit.</text>
</comment>
<keyword evidence="11" id="KW-0862">Zinc</keyword>
<feature type="region of interest" description="Disordered" evidence="20">
    <location>
        <begin position="202"/>
        <end position="253"/>
    </location>
</feature>
<feature type="domain" description="VLRF1" evidence="21">
    <location>
        <begin position="294"/>
        <end position="437"/>
    </location>
</feature>
<dbReference type="InterPro" id="IPR002110">
    <property type="entry name" value="Ankyrin_rpt"/>
</dbReference>
<evidence type="ECO:0000256" key="12">
    <source>
        <dbReference type="ARBA" id="ARBA00023043"/>
    </source>
</evidence>
<dbReference type="SMART" id="SM00248">
    <property type="entry name" value="ANK"/>
    <property type="match status" value="1"/>
</dbReference>
<dbReference type="AlphaFoldDB" id="A0A8D1BZQ2"/>
<keyword evidence="12 18" id="KW-0040">ANK repeat</keyword>
<feature type="repeat" description="ANK" evidence="18">
    <location>
        <begin position="617"/>
        <end position="649"/>
    </location>
</feature>
<feature type="compositionally biased region" description="Basic and acidic residues" evidence="20">
    <location>
        <begin position="143"/>
        <end position="152"/>
    </location>
</feature>
<feature type="region of interest" description="Disordered" evidence="20">
    <location>
        <begin position="524"/>
        <end position="569"/>
    </location>
</feature>
<dbReference type="InterPro" id="IPR047139">
    <property type="entry name" value="ANKZ1/VMS1"/>
</dbReference>
<dbReference type="PROSITE" id="PS00028">
    <property type="entry name" value="ZINC_FINGER_C2H2_1"/>
    <property type="match status" value="1"/>
</dbReference>
<feature type="region of interest" description="Disordered" evidence="20">
    <location>
        <begin position="461"/>
        <end position="500"/>
    </location>
</feature>
<feature type="region of interest" description="Disordered" evidence="20">
    <location>
        <begin position="694"/>
        <end position="739"/>
    </location>
</feature>
<dbReference type="Pfam" id="PF00023">
    <property type="entry name" value="Ank"/>
    <property type="match status" value="1"/>
</dbReference>
<evidence type="ECO:0000256" key="1">
    <source>
        <dbReference type="ARBA" id="ARBA00004496"/>
    </source>
</evidence>
<evidence type="ECO:0000313" key="23">
    <source>
        <dbReference type="Proteomes" id="UP000694570"/>
    </source>
</evidence>
<evidence type="ECO:0000256" key="13">
    <source>
        <dbReference type="ARBA" id="ARBA00023054"/>
    </source>
</evidence>
<dbReference type="SUPFAM" id="SSF48403">
    <property type="entry name" value="Ankyrin repeat"/>
    <property type="match status" value="1"/>
</dbReference>
<comment type="subcellular location">
    <subcellularLocation>
        <location evidence="1">Cytoplasm</location>
    </subcellularLocation>
</comment>
<dbReference type="InterPro" id="IPR036770">
    <property type="entry name" value="Ankyrin_rpt-contain_sf"/>
</dbReference>
<evidence type="ECO:0000256" key="8">
    <source>
        <dbReference type="ARBA" id="ARBA00022759"/>
    </source>
</evidence>
<evidence type="ECO:0000313" key="22">
    <source>
        <dbReference type="Ensembl" id="ENSSSCP00030007033.1"/>
    </source>
</evidence>
<keyword evidence="13" id="KW-0175">Coiled coil</keyword>
<feature type="active site" evidence="19">
    <location>
        <position position="337"/>
    </location>
</feature>
<dbReference type="Pfam" id="PF18716">
    <property type="entry name" value="VATC"/>
    <property type="match status" value="1"/>
</dbReference>
<evidence type="ECO:0000256" key="4">
    <source>
        <dbReference type="ARBA" id="ARBA00022553"/>
    </source>
</evidence>
<dbReference type="PROSITE" id="PS50088">
    <property type="entry name" value="ANK_REPEAT"/>
    <property type="match status" value="1"/>
</dbReference>
<feature type="compositionally biased region" description="Low complexity" evidence="20">
    <location>
        <begin position="210"/>
        <end position="221"/>
    </location>
</feature>
<dbReference type="GO" id="GO:0004519">
    <property type="term" value="F:endonuclease activity"/>
    <property type="evidence" value="ECO:0007669"/>
    <property type="project" value="UniProtKB-KW"/>
</dbReference>
<comment type="function">
    <text evidence="14">Endonuclease that cleaves polypeptidyl-tRNAs downstream of the ribosome-associated quality control (RQC) pathway to release incompletely synthesized polypeptides for degradation. The RQC pathway disassembles aberrantly stalled translation complexes to recycle or degrade the constituent parts. ANKZF1 acts downstream disassembly of stalled ribosomes and specifically cleaves off the terminal 3'-CCA nucleotides universal to all tRNAs from polypeptidyl-tRNAs, releasing (1) ubiquitinated polypeptides from 60S ribosomal subunit for degradation and (2) cleaved tRNAs. ANKZF1-cleaved tRNAs are then repaired and recycled by ELAC1 and TRNT1. Also plays a role in the cellular response to hydrogen peroxide and in the maintenance of mitochondrial integrity under conditions of cellular stress.</text>
</comment>
<evidence type="ECO:0000256" key="11">
    <source>
        <dbReference type="ARBA" id="ARBA00022833"/>
    </source>
</evidence>
<name>A0A8D1BZQ2_PIG</name>
<dbReference type="Gene3D" id="1.25.40.20">
    <property type="entry name" value="Ankyrin repeat-containing domain"/>
    <property type="match status" value="1"/>
</dbReference>
<evidence type="ECO:0000259" key="21">
    <source>
        <dbReference type="PROSITE" id="PS52044"/>
    </source>
</evidence>
<dbReference type="PROSITE" id="PS50297">
    <property type="entry name" value="ANK_REP_REGION"/>
    <property type="match status" value="1"/>
</dbReference>
<evidence type="ECO:0000256" key="7">
    <source>
        <dbReference type="ARBA" id="ARBA00022737"/>
    </source>
</evidence>
<keyword evidence="9" id="KW-0863">Zinc-finger</keyword>
<evidence type="ECO:0000256" key="2">
    <source>
        <dbReference type="ARBA" id="ARBA00009262"/>
    </source>
</evidence>
<dbReference type="PANTHER" id="PTHR16036">
    <property type="entry name" value="ANKYRIN REPEAT AND ZINC FINGER DOMAIN-CONTAINING PROTEIN 1"/>
    <property type="match status" value="1"/>
</dbReference>
<feature type="compositionally biased region" description="Basic residues" evidence="20">
    <location>
        <begin position="524"/>
        <end position="534"/>
    </location>
</feature>
<dbReference type="Proteomes" id="UP000694570">
    <property type="component" value="Unplaced"/>
</dbReference>
<keyword evidence="3 19" id="KW-0963">Cytoplasm</keyword>
<evidence type="ECO:0000256" key="19">
    <source>
        <dbReference type="PROSITE-ProRule" id="PRU01389"/>
    </source>
</evidence>
<evidence type="ECO:0000256" key="6">
    <source>
        <dbReference type="ARBA" id="ARBA00022723"/>
    </source>
</evidence>
<keyword evidence="6" id="KW-0479">Metal-binding</keyword>
<dbReference type="Pfam" id="PF18826">
    <property type="entry name" value="bVLRF1"/>
    <property type="match status" value="1"/>
</dbReference>
<evidence type="ECO:0000256" key="17">
    <source>
        <dbReference type="ARBA" id="ARBA00075120"/>
    </source>
</evidence>
<dbReference type="GO" id="GO:0005737">
    <property type="term" value="C:cytoplasm"/>
    <property type="evidence" value="ECO:0007669"/>
    <property type="project" value="UniProtKB-SubCell"/>
</dbReference>
<evidence type="ECO:0000256" key="18">
    <source>
        <dbReference type="PROSITE-ProRule" id="PRU00023"/>
    </source>
</evidence>
<evidence type="ECO:0000256" key="16">
    <source>
        <dbReference type="ARBA" id="ARBA00068037"/>
    </source>
</evidence>
<dbReference type="GO" id="GO:0008270">
    <property type="term" value="F:zinc ion binding"/>
    <property type="evidence" value="ECO:0007669"/>
    <property type="project" value="UniProtKB-KW"/>
</dbReference>
<keyword evidence="4" id="KW-0597">Phosphoprotein</keyword>
<protein>
    <recommendedName>
        <fullName evidence="16">tRNA endonuclease ANKZF1</fullName>
    </recommendedName>
    <alternativeName>
        <fullName evidence="17">Ankyrin repeat and zinc finger domain-containing protein 1</fullName>
    </alternativeName>
</protein>